<dbReference type="InterPro" id="IPR023860">
    <property type="entry name" value="FeFe-hyd_TM1266"/>
</dbReference>
<dbReference type="GeneID" id="93000583"/>
<gene>
    <name evidence="1" type="ordered locus">CPF_0107</name>
</gene>
<reference evidence="1 2" key="1">
    <citation type="journal article" date="2006" name="Genome Res.">
        <title>Skewed genomic variability in strains of the toxigenic bacterial pathogen, Clostridium perfringens.</title>
        <authorList>
            <person name="Myers G.S."/>
            <person name="Rasko D.A."/>
            <person name="Cheung J.K."/>
            <person name="Ravel J."/>
            <person name="Seshadri R."/>
            <person name="Deboy R.T."/>
            <person name="Ren Q."/>
            <person name="Varga J."/>
            <person name="Awad M.M."/>
            <person name="Brinkac L.M."/>
            <person name="Daugherty S.C."/>
            <person name="Haft D.H."/>
            <person name="Dodson R.J."/>
            <person name="Madupu R."/>
            <person name="Nelson W.C."/>
            <person name="Rosovitz M.J."/>
            <person name="Sullivan S.A."/>
            <person name="Khouri H."/>
            <person name="Dimitrov G.I."/>
            <person name="Watkins K.L."/>
            <person name="Mulligan S."/>
            <person name="Benton J."/>
            <person name="Radune D."/>
            <person name="Fisher D.J."/>
            <person name="Atkins H.S."/>
            <person name="Hiscox T."/>
            <person name="Jost B.H."/>
            <person name="Billington S.J."/>
            <person name="Songer J.G."/>
            <person name="McClane B.A."/>
            <person name="Titball R.W."/>
            <person name="Rood J.I."/>
            <person name="Melville S.B."/>
            <person name="Paulsen I.T."/>
        </authorList>
    </citation>
    <scope>NUCLEOTIDE SEQUENCE [LARGE SCALE GENOMIC DNA]</scope>
    <source>
        <strain evidence="2">ATCC 13124 / DSM 756 / JCM 1290 / NCIMB 6125 / NCTC 8237 / S 107 / Type A</strain>
    </source>
</reference>
<dbReference type="Proteomes" id="UP000001823">
    <property type="component" value="Chromosome"/>
</dbReference>
<dbReference type="Gene3D" id="3.30.70.1150">
    <property type="entry name" value="ACT-like. Chain A, domain 2"/>
    <property type="match status" value="1"/>
</dbReference>
<dbReference type="InterPro" id="IPR027271">
    <property type="entry name" value="Acetolactate_synth/TF_NikR_C"/>
</dbReference>
<dbReference type="NCBIfam" id="TIGR03959">
    <property type="entry name" value="hyd_TM1266"/>
    <property type="match status" value="1"/>
</dbReference>
<dbReference type="AlphaFoldDB" id="A0A0H2YR57"/>
<name>A0A0H2YR57_CLOP1</name>
<evidence type="ECO:0000313" key="2">
    <source>
        <dbReference type="Proteomes" id="UP000001823"/>
    </source>
</evidence>
<accession>A0A0H2YR57</accession>
<dbReference type="KEGG" id="cpf:CPF_0107"/>
<proteinExistence type="predicted"/>
<dbReference type="EMBL" id="CP000246">
    <property type="protein sequence ID" value="ABG83095.1"/>
    <property type="molecule type" value="Genomic_DNA"/>
</dbReference>
<dbReference type="RefSeq" id="WP_003448558.1">
    <property type="nucleotide sequence ID" value="NC_008261.1"/>
</dbReference>
<keyword evidence="2" id="KW-1185">Reference proteome</keyword>
<dbReference type="eggNOG" id="COG0864">
    <property type="taxonomic scope" value="Bacteria"/>
</dbReference>
<evidence type="ECO:0008006" key="3">
    <source>
        <dbReference type="Google" id="ProtNLM"/>
    </source>
</evidence>
<evidence type="ECO:0000313" key="1">
    <source>
        <dbReference type="EMBL" id="ABG83095.1"/>
    </source>
</evidence>
<dbReference type="InterPro" id="IPR045865">
    <property type="entry name" value="ACT-like_dom_sf"/>
</dbReference>
<dbReference type="HOGENOM" id="CLU_170247_0_1_9"/>
<protein>
    <recommendedName>
        <fullName evidence="3">Iron-only hydrogenase system regulator</fullName>
    </recommendedName>
</protein>
<dbReference type="PaxDb" id="195103-CPF_0107"/>
<organism evidence="1 2">
    <name type="scientific">Clostridium perfringens (strain ATCC 13124 / DSM 756 / JCM 1290 / NCIMB 6125 / NCTC 8237 / Type A)</name>
    <dbReference type="NCBI Taxonomy" id="195103"/>
    <lineage>
        <taxon>Bacteria</taxon>
        <taxon>Bacillati</taxon>
        <taxon>Bacillota</taxon>
        <taxon>Clostridia</taxon>
        <taxon>Eubacteriales</taxon>
        <taxon>Clostridiaceae</taxon>
        <taxon>Clostridium</taxon>
    </lineage>
</organism>
<dbReference type="Pfam" id="PF21699">
    <property type="entry name" value="TM1266-like"/>
    <property type="match status" value="1"/>
</dbReference>
<dbReference type="SUPFAM" id="SSF55021">
    <property type="entry name" value="ACT-like"/>
    <property type="match status" value="1"/>
</dbReference>
<dbReference type="STRING" id="195103.CPF_0107"/>
<sequence length="83" mass="8923">MSTRIAVVGIVIESLDNIKEVNSILSEYDKLIVGRMGLPYKEKNIRVISIVVDGTTDEISAITGKIGKLKGVSVKAAISKTSF</sequence>